<feature type="transmembrane region" description="Helical" evidence="1">
    <location>
        <begin position="86"/>
        <end position="107"/>
    </location>
</feature>
<dbReference type="PANTHER" id="PTHR34978">
    <property type="entry name" value="POSSIBLE SENSOR-TRANSDUCER PROTEIN BLAR"/>
    <property type="match status" value="1"/>
</dbReference>
<organism evidence="3 4">
    <name type="scientific">Massilia eburnea</name>
    <dbReference type="NCBI Taxonomy" id="1776165"/>
    <lineage>
        <taxon>Bacteria</taxon>
        <taxon>Pseudomonadati</taxon>
        <taxon>Pseudomonadota</taxon>
        <taxon>Betaproteobacteria</taxon>
        <taxon>Burkholderiales</taxon>
        <taxon>Oxalobacteraceae</taxon>
        <taxon>Telluria group</taxon>
        <taxon>Massilia</taxon>
    </lineage>
</organism>
<dbReference type="InterPro" id="IPR052173">
    <property type="entry name" value="Beta-lactam_resp_regulator"/>
</dbReference>
<feature type="transmembrane region" description="Helical" evidence="1">
    <location>
        <begin position="35"/>
        <end position="56"/>
    </location>
</feature>
<gene>
    <name evidence="3" type="ORF">GM658_26970</name>
</gene>
<accession>A0A6L6QS24</accession>
<keyword evidence="1" id="KW-0472">Membrane</keyword>
<dbReference type="InterPro" id="IPR008756">
    <property type="entry name" value="Peptidase_M56"/>
</dbReference>
<protein>
    <submittedName>
        <fullName evidence="3">Energy transducer TonB</fullName>
    </submittedName>
</protein>
<feature type="transmembrane region" description="Helical" evidence="1">
    <location>
        <begin position="6"/>
        <end position="23"/>
    </location>
</feature>
<keyword evidence="4" id="KW-1185">Reference proteome</keyword>
<dbReference type="CDD" id="cd07341">
    <property type="entry name" value="M56_BlaR1_MecR1_like"/>
    <property type="match status" value="1"/>
</dbReference>
<dbReference type="RefSeq" id="WP_155457205.1">
    <property type="nucleotide sequence ID" value="NZ_WNKX01000038.1"/>
</dbReference>
<dbReference type="PANTHER" id="PTHR34978:SF3">
    <property type="entry name" value="SLR0241 PROTEIN"/>
    <property type="match status" value="1"/>
</dbReference>
<evidence type="ECO:0000313" key="3">
    <source>
        <dbReference type="EMBL" id="MTW14263.1"/>
    </source>
</evidence>
<dbReference type="OrthoDB" id="1628901at2"/>
<name>A0A6L6QS24_9BURK</name>
<dbReference type="Pfam" id="PF05569">
    <property type="entry name" value="Peptidase_M56"/>
    <property type="match status" value="1"/>
</dbReference>
<keyword evidence="1" id="KW-0812">Transmembrane</keyword>
<keyword evidence="1" id="KW-1133">Transmembrane helix</keyword>
<dbReference type="Proteomes" id="UP000472320">
    <property type="component" value="Unassembled WGS sequence"/>
</dbReference>
<evidence type="ECO:0000256" key="1">
    <source>
        <dbReference type="SAM" id="Phobius"/>
    </source>
</evidence>
<dbReference type="AlphaFoldDB" id="A0A6L6QS24"/>
<dbReference type="EMBL" id="WNKX01000038">
    <property type="protein sequence ID" value="MTW14263.1"/>
    <property type="molecule type" value="Genomic_DNA"/>
</dbReference>
<feature type="domain" description="Peptidase M56" evidence="2">
    <location>
        <begin position="6"/>
        <end position="259"/>
    </location>
</feature>
<reference evidence="3 4" key="1">
    <citation type="submission" date="2019-11" db="EMBL/GenBank/DDBJ databases">
        <title>Type strains purchased from KCTC, JCM and DSMZ.</title>
        <authorList>
            <person name="Lu H."/>
        </authorList>
    </citation>
    <scope>NUCLEOTIDE SEQUENCE [LARGE SCALE GENOMIC DNA]</scope>
    <source>
        <strain evidence="3 4">JCM 31587</strain>
    </source>
</reference>
<proteinExistence type="predicted"/>
<sequence length="392" mass="42374">MASEPLLRVLLASLLASALLLLVRRPLRQWCGAGAAYAAWAVVPASMIGALLPHGAGPLPLELTLPAAPTLLQTAGASAVAAARPWQSWLGAAWLAGAAATAAWLAWQQWCYLHRLRRSTPSGSARVMRSGAANSGPVLLGIWRPWLVLPADFRRRYGRDERRLVLAHERIHAKRGDLWANAACALLQCLAWCNPLIHVAAVRFRLDQELACDATVLRRHGQAATYARALLKTQLSAQGIPLACQWQAAHPLKERIVNLKSTVTPAQRLAGRFAAGMLLAACSLASWAAQPAATTDKHYLVTLSMQGQNPTVLVKAGAPAEIAMGKGAEEWRTRLVVTPHEGQVQLRALVTHGGKQVDDYMIEGPLEQDFFIGSKELEEFKAKLRVREASGG</sequence>
<evidence type="ECO:0000259" key="2">
    <source>
        <dbReference type="Pfam" id="PF05569"/>
    </source>
</evidence>
<evidence type="ECO:0000313" key="4">
    <source>
        <dbReference type="Proteomes" id="UP000472320"/>
    </source>
</evidence>
<comment type="caution">
    <text evidence="3">The sequence shown here is derived from an EMBL/GenBank/DDBJ whole genome shotgun (WGS) entry which is preliminary data.</text>
</comment>